<dbReference type="GO" id="GO:0043571">
    <property type="term" value="P:maintenance of CRISPR repeat elements"/>
    <property type="evidence" value="ECO:0007669"/>
    <property type="project" value="UniProtKB-UniRule"/>
</dbReference>
<dbReference type="OrthoDB" id="9798176at2"/>
<evidence type="ECO:0000256" key="8">
    <source>
        <dbReference type="ARBA" id="ARBA00023118"/>
    </source>
</evidence>
<evidence type="ECO:0000256" key="6">
    <source>
        <dbReference type="ARBA" id="ARBA00022801"/>
    </source>
</evidence>
<reference evidence="11 12" key="1">
    <citation type="submission" date="2017-06" db="EMBL/GenBank/DDBJ databases">
        <title>Investigating the central metabolism of Clostridium thermosuccinogenes.</title>
        <authorList>
            <person name="Koendjbiharie J.G."/>
            <person name="van Kranenburg R."/>
        </authorList>
    </citation>
    <scope>NUCLEOTIDE SEQUENCE [LARGE SCALE GENOMIC DNA]</scope>
    <source>
        <strain evidence="11 12">DSM 5806</strain>
    </source>
</reference>
<evidence type="ECO:0000256" key="3">
    <source>
        <dbReference type="ARBA" id="ARBA00022722"/>
    </source>
</evidence>
<dbReference type="Proteomes" id="UP000236151">
    <property type="component" value="Unassembled WGS sequence"/>
</dbReference>
<comment type="caution">
    <text evidence="11">The sequence shown here is derived from an EMBL/GenBank/DDBJ whole genome shotgun (WGS) entry which is preliminary data.</text>
</comment>
<evidence type="ECO:0000313" key="11">
    <source>
        <dbReference type="EMBL" id="PNU01226.1"/>
    </source>
</evidence>
<evidence type="ECO:0000256" key="9">
    <source>
        <dbReference type="HAMAP-Rule" id="MF_01471"/>
    </source>
</evidence>
<gene>
    <name evidence="9 11" type="primary">cas2</name>
    <name evidence="11" type="ORF">CDQ84_02245</name>
</gene>
<organism evidence="11 12">
    <name type="scientific">Clostridium thermosuccinogenes</name>
    <dbReference type="NCBI Taxonomy" id="84032"/>
    <lineage>
        <taxon>Bacteria</taxon>
        <taxon>Bacillati</taxon>
        <taxon>Bacillota</taxon>
        <taxon>Clostridia</taxon>
        <taxon>Eubacteriales</taxon>
        <taxon>Clostridiaceae</taxon>
        <taxon>Clostridium</taxon>
    </lineage>
</organism>
<dbReference type="InterPro" id="IPR021127">
    <property type="entry name" value="CRISPR_associated_Cas2"/>
</dbReference>
<keyword evidence="3 9" id="KW-0540">Nuclease</keyword>
<dbReference type="PANTHER" id="PTHR34405">
    <property type="entry name" value="CRISPR-ASSOCIATED ENDORIBONUCLEASE CAS2"/>
    <property type="match status" value="1"/>
</dbReference>
<keyword evidence="5 9" id="KW-0255">Endonuclease</keyword>
<evidence type="ECO:0000256" key="4">
    <source>
        <dbReference type="ARBA" id="ARBA00022723"/>
    </source>
</evidence>
<evidence type="ECO:0000313" key="12">
    <source>
        <dbReference type="Proteomes" id="UP000236151"/>
    </source>
</evidence>
<sequence>MMVLITYDVDTTTYGGQRRLYKVAKTCVNYGQRVQESVFECVLEPHQYIELKAKLEKLMDIERDSIRFYNLGSNWKRRVEHLGAKKPYDPEGVIIT</sequence>
<dbReference type="AlphaFoldDB" id="A0A2K2FR14"/>
<dbReference type="CDD" id="cd09725">
    <property type="entry name" value="Cas2_I_II_III"/>
    <property type="match status" value="1"/>
</dbReference>
<dbReference type="KEGG" id="cthd:CDO33_11165"/>
<proteinExistence type="inferred from homology"/>
<dbReference type="Pfam" id="PF09827">
    <property type="entry name" value="CRISPR_Cas2"/>
    <property type="match status" value="1"/>
</dbReference>
<name>A0A2K2FR14_9CLOT</name>
<keyword evidence="6 9" id="KW-0378">Hydrolase</keyword>
<evidence type="ECO:0000256" key="5">
    <source>
        <dbReference type="ARBA" id="ARBA00022759"/>
    </source>
</evidence>
<keyword evidence="4 9" id="KW-0479">Metal-binding</keyword>
<dbReference type="SUPFAM" id="SSF143430">
    <property type="entry name" value="TTP0101/SSO1404-like"/>
    <property type="match status" value="1"/>
</dbReference>
<dbReference type="EMBL" id="NIOJ01000003">
    <property type="protein sequence ID" value="PNU01226.1"/>
    <property type="molecule type" value="Genomic_DNA"/>
</dbReference>
<evidence type="ECO:0000256" key="7">
    <source>
        <dbReference type="ARBA" id="ARBA00022842"/>
    </source>
</evidence>
<comment type="function">
    <text evidence="9">CRISPR (clustered regularly interspaced short palindromic repeat), is an adaptive immune system that provides protection against mobile genetic elements (viruses, transposable elements and conjugative plasmids). CRISPR clusters contain sequences complementary to antecedent mobile elements and target invading nucleic acids. CRISPR clusters are transcribed and processed into CRISPR RNA (crRNA). Functions as a ssRNA-specific endoribonuclease. Involved in the integration of spacer DNA into the CRISPR cassette.</text>
</comment>
<keyword evidence="7 9" id="KW-0460">Magnesium</keyword>
<feature type="binding site" evidence="9">
    <location>
        <position position="8"/>
    </location>
    <ligand>
        <name>Mg(2+)</name>
        <dbReference type="ChEBI" id="CHEBI:18420"/>
        <note>catalytic</note>
    </ligand>
</feature>
<dbReference type="NCBIfam" id="TIGR01573">
    <property type="entry name" value="cas2"/>
    <property type="match status" value="1"/>
</dbReference>
<comment type="similarity">
    <text evidence="2 9 10">Belongs to the CRISPR-associated endoribonuclease Cas2 protein family.</text>
</comment>
<dbReference type="GO" id="GO:0016787">
    <property type="term" value="F:hydrolase activity"/>
    <property type="evidence" value="ECO:0007669"/>
    <property type="project" value="UniProtKB-KW"/>
</dbReference>
<keyword evidence="8 9" id="KW-0051">Antiviral defense</keyword>
<dbReference type="PANTHER" id="PTHR34405:SF3">
    <property type="entry name" value="CRISPR-ASSOCIATED ENDORIBONUCLEASE CAS2 3"/>
    <property type="match status" value="1"/>
</dbReference>
<accession>A0A2K2FR14</accession>
<evidence type="ECO:0000256" key="1">
    <source>
        <dbReference type="ARBA" id="ARBA00001946"/>
    </source>
</evidence>
<dbReference type="Gene3D" id="3.30.70.240">
    <property type="match status" value="1"/>
</dbReference>
<dbReference type="GO" id="GO:0051607">
    <property type="term" value="P:defense response to virus"/>
    <property type="evidence" value="ECO:0007669"/>
    <property type="project" value="UniProtKB-UniRule"/>
</dbReference>
<keyword evidence="12" id="KW-1185">Reference proteome</keyword>
<dbReference type="RefSeq" id="WP_103080083.1">
    <property type="nucleotide sequence ID" value="NZ_CP021850.1"/>
</dbReference>
<comment type="cofactor">
    <cofactor evidence="1 9">
        <name>Mg(2+)</name>
        <dbReference type="ChEBI" id="CHEBI:18420"/>
    </cofactor>
</comment>
<dbReference type="GO" id="GO:0046872">
    <property type="term" value="F:metal ion binding"/>
    <property type="evidence" value="ECO:0007669"/>
    <property type="project" value="UniProtKB-UniRule"/>
</dbReference>
<evidence type="ECO:0000256" key="10">
    <source>
        <dbReference type="PIRNR" id="PIRNR032582"/>
    </source>
</evidence>
<dbReference type="PIRSF" id="PIRSF032582">
    <property type="entry name" value="Cas2"/>
    <property type="match status" value="1"/>
</dbReference>
<dbReference type="HAMAP" id="MF_01471">
    <property type="entry name" value="Cas2"/>
    <property type="match status" value="1"/>
</dbReference>
<comment type="subunit">
    <text evidence="9">Homodimer, forms a heterotetramer with a Cas1 homodimer.</text>
</comment>
<dbReference type="EC" id="3.1.-.-" evidence="9"/>
<evidence type="ECO:0000256" key="2">
    <source>
        <dbReference type="ARBA" id="ARBA00009959"/>
    </source>
</evidence>
<dbReference type="GO" id="GO:0004521">
    <property type="term" value="F:RNA endonuclease activity"/>
    <property type="evidence" value="ECO:0007669"/>
    <property type="project" value="UniProtKB-UniRule"/>
</dbReference>
<dbReference type="InterPro" id="IPR019199">
    <property type="entry name" value="Virulence_VapD/CRISPR_Cas2"/>
</dbReference>
<protein>
    <recommendedName>
        <fullName evidence="9">CRISPR-associated endoribonuclease Cas2</fullName>
        <ecNumber evidence="9">3.1.-.-</ecNumber>
    </recommendedName>
</protein>